<sequence>MKNLLSHFLALQASLPAHGPGFSALIQRDGETLLELHHGLACLELGVPLTAQSRYYLASESKQFTAACVLDLVREGAIGLDDDVAPHLPEVRQFGAVITVRQLLNHTSGIPDYFDYLACQLGRHDSDYFDNALLLRLIARMEDLTFPPGSAHAYSNCNYILLAKLVEALAGQPLAAQARERLFAPLGMHATAFDVDRQAVMPQRVRSYSVDPAQAGGYRQHLGNANTVGDGGVYASLHDLALWERDWQRQYRDSSSLVRAQLAETPGPDGLSWSYRYGLEQIGHGGRTVVFHDGGLWGFRALLLRVPEAGLSVIQLANVDSCEPDQAAWLAAIAVDLGD</sequence>
<accession>A0AAJ4T6A8</accession>
<dbReference type="PANTHER" id="PTHR46825">
    <property type="entry name" value="D-ALANYL-D-ALANINE-CARBOXYPEPTIDASE/ENDOPEPTIDASE AMPH"/>
    <property type="match status" value="1"/>
</dbReference>
<dbReference type="Proteomes" id="UP000662821">
    <property type="component" value="Chromosome"/>
</dbReference>
<evidence type="ECO:0000313" key="3">
    <source>
        <dbReference type="Proteomes" id="UP000662821"/>
    </source>
</evidence>
<evidence type="ECO:0000259" key="1">
    <source>
        <dbReference type="Pfam" id="PF00144"/>
    </source>
</evidence>
<dbReference type="Pfam" id="PF00144">
    <property type="entry name" value="Beta-lactamase"/>
    <property type="match status" value="1"/>
</dbReference>
<dbReference type="InterPro" id="IPR001466">
    <property type="entry name" value="Beta-lactam-related"/>
</dbReference>
<dbReference type="Gene3D" id="3.40.710.10">
    <property type="entry name" value="DD-peptidase/beta-lactamase superfamily"/>
    <property type="match status" value="1"/>
</dbReference>
<protein>
    <submittedName>
        <fullName evidence="2">Beta-lactamase family protein</fullName>
    </submittedName>
</protein>
<dbReference type="SUPFAM" id="SSF56601">
    <property type="entry name" value="beta-lactamase/transpeptidase-like"/>
    <property type="match status" value="1"/>
</dbReference>
<feature type="domain" description="Beta-lactamase-related" evidence="1">
    <location>
        <begin position="18"/>
        <end position="332"/>
    </location>
</feature>
<dbReference type="InterPro" id="IPR012338">
    <property type="entry name" value="Beta-lactam/transpept-like"/>
</dbReference>
<dbReference type="RefSeq" id="WP_151092700.1">
    <property type="nucleotide sequence ID" value="NZ_CP071520.1"/>
</dbReference>
<organism evidence="2 3">
    <name type="scientific">Janthinobacterium lividum</name>
    <dbReference type="NCBI Taxonomy" id="29581"/>
    <lineage>
        <taxon>Bacteria</taxon>
        <taxon>Pseudomonadati</taxon>
        <taxon>Pseudomonadota</taxon>
        <taxon>Betaproteobacteria</taxon>
        <taxon>Burkholderiales</taxon>
        <taxon>Oxalobacteraceae</taxon>
        <taxon>Janthinobacterium</taxon>
    </lineage>
</organism>
<reference evidence="2 3" key="1">
    <citation type="submission" date="2021-03" db="EMBL/GenBank/DDBJ databases">
        <title>Draft genome sequence of Janthinobacterium sp. strain PLB02 isolated from infected primmorphs (Lubomirskia baicalensis).</title>
        <authorList>
            <person name="Chernogor L.I."/>
            <person name="Belikov S.I."/>
            <person name="Petrushin I.S."/>
        </authorList>
    </citation>
    <scope>NUCLEOTIDE SEQUENCE [LARGE SCALE GENOMIC DNA]</scope>
    <source>
        <strain evidence="2 3">PLB02</strain>
    </source>
</reference>
<proteinExistence type="predicted"/>
<dbReference type="EMBL" id="CP071520">
    <property type="protein sequence ID" value="QSX97400.1"/>
    <property type="molecule type" value="Genomic_DNA"/>
</dbReference>
<gene>
    <name evidence="2" type="ORF">J3P46_05485</name>
</gene>
<evidence type="ECO:0000313" key="2">
    <source>
        <dbReference type="EMBL" id="QSX97400.1"/>
    </source>
</evidence>
<dbReference type="AlphaFoldDB" id="A0AAJ4T6A8"/>
<dbReference type="InterPro" id="IPR050491">
    <property type="entry name" value="AmpC-like"/>
</dbReference>
<name>A0AAJ4T6A8_9BURK</name>
<dbReference type="PANTHER" id="PTHR46825:SF9">
    <property type="entry name" value="BETA-LACTAMASE-RELATED DOMAIN-CONTAINING PROTEIN"/>
    <property type="match status" value="1"/>
</dbReference>